<comment type="subcellular location">
    <subcellularLocation>
        <location evidence="1">Nucleus</location>
    </subcellularLocation>
</comment>
<dbReference type="PROSITE" id="PS51193">
    <property type="entry name" value="HELICASE_ATP_BIND_2"/>
    <property type="match status" value="1"/>
</dbReference>
<dbReference type="EMBL" id="JWZX01003247">
    <property type="protein sequence ID" value="KOO22823.1"/>
    <property type="molecule type" value="Genomic_DNA"/>
</dbReference>
<dbReference type="PANTHER" id="PTHR11472:SF34">
    <property type="entry name" value="REGULATOR OF TELOMERE ELONGATION HELICASE 1"/>
    <property type="match status" value="1"/>
</dbReference>
<dbReference type="CDD" id="cd18788">
    <property type="entry name" value="SF2_C_XPD"/>
    <property type="match status" value="1"/>
</dbReference>
<evidence type="ECO:0000256" key="5">
    <source>
        <dbReference type="ARBA" id="ARBA00022763"/>
    </source>
</evidence>
<dbReference type="Pfam" id="PF13307">
    <property type="entry name" value="Helicase_C_2"/>
    <property type="match status" value="1"/>
</dbReference>
<dbReference type="GO" id="GO:0003678">
    <property type="term" value="F:DNA helicase activity"/>
    <property type="evidence" value="ECO:0007669"/>
    <property type="project" value="InterPro"/>
</dbReference>
<evidence type="ECO:0000256" key="9">
    <source>
        <dbReference type="ARBA" id="ARBA00023004"/>
    </source>
</evidence>
<evidence type="ECO:0000256" key="15">
    <source>
        <dbReference type="ARBA" id="ARBA00049360"/>
    </source>
</evidence>
<dbReference type="InterPro" id="IPR014013">
    <property type="entry name" value="Helic_SF1/SF2_ATP-bd_DinG/Rad3"/>
</dbReference>
<comment type="caution">
    <text evidence="18">The sequence shown here is derived from an EMBL/GenBank/DDBJ whole genome shotgun (WGS) entry which is preliminary data.</text>
</comment>
<dbReference type="Pfam" id="PF06733">
    <property type="entry name" value="DEAD_2"/>
    <property type="match status" value="1"/>
</dbReference>
<evidence type="ECO:0000256" key="16">
    <source>
        <dbReference type="ARBA" id="ARBA00073810"/>
    </source>
</evidence>
<keyword evidence="4" id="KW-0547">Nucleotide-binding</keyword>
<proteinExistence type="predicted"/>
<keyword evidence="10" id="KW-0411">Iron-sulfur</keyword>
<comment type="catalytic activity">
    <reaction evidence="15">
        <text>ATP + H2O = ADP + phosphate + H(+)</text>
        <dbReference type="Rhea" id="RHEA:13065"/>
        <dbReference type="ChEBI" id="CHEBI:15377"/>
        <dbReference type="ChEBI" id="CHEBI:15378"/>
        <dbReference type="ChEBI" id="CHEBI:30616"/>
        <dbReference type="ChEBI" id="CHEBI:43474"/>
        <dbReference type="ChEBI" id="CHEBI:456216"/>
    </reaction>
</comment>
<keyword evidence="11" id="KW-0238">DNA-binding</keyword>
<keyword evidence="19" id="KW-1185">Reference proteome</keyword>
<reference evidence="19" key="1">
    <citation type="journal article" date="2015" name="PLoS Genet.">
        <title>Genome Sequence and Transcriptome Analyses of Chrysochromulina tobin: Metabolic Tools for Enhanced Algal Fitness in the Prominent Order Prymnesiales (Haptophyceae).</title>
        <authorList>
            <person name="Hovde B.T."/>
            <person name="Deodato C.R."/>
            <person name="Hunsperger H.M."/>
            <person name="Ryken S.A."/>
            <person name="Yost W."/>
            <person name="Jha R.K."/>
            <person name="Patterson J."/>
            <person name="Monnat R.J. Jr."/>
            <person name="Barlow S.B."/>
            <person name="Starkenburg S.R."/>
            <person name="Cattolico R.A."/>
        </authorList>
    </citation>
    <scope>NUCLEOTIDE SEQUENCE</scope>
    <source>
        <strain evidence="19">CCMP291</strain>
    </source>
</reference>
<dbReference type="GO" id="GO:0003677">
    <property type="term" value="F:DNA binding"/>
    <property type="evidence" value="ECO:0007669"/>
    <property type="project" value="UniProtKB-KW"/>
</dbReference>
<evidence type="ECO:0000256" key="1">
    <source>
        <dbReference type="ARBA" id="ARBA00004123"/>
    </source>
</evidence>
<dbReference type="InterPro" id="IPR010614">
    <property type="entry name" value="RAD3-like_helicase_DEAD"/>
</dbReference>
<dbReference type="GO" id="GO:0005524">
    <property type="term" value="F:ATP binding"/>
    <property type="evidence" value="ECO:0007669"/>
    <property type="project" value="UniProtKB-KW"/>
</dbReference>
<keyword evidence="8" id="KW-0067">ATP-binding</keyword>
<feature type="domain" description="Helicase ATP-binding" evidence="17">
    <location>
        <begin position="1"/>
        <end position="174"/>
    </location>
</feature>
<dbReference type="SMART" id="SM00491">
    <property type="entry name" value="HELICc2"/>
    <property type="match status" value="1"/>
</dbReference>
<evidence type="ECO:0000256" key="13">
    <source>
        <dbReference type="ARBA" id="ARBA00023235"/>
    </source>
</evidence>
<keyword evidence="3" id="KW-0479">Metal-binding</keyword>
<dbReference type="InterPro" id="IPR027417">
    <property type="entry name" value="P-loop_NTPase"/>
</dbReference>
<dbReference type="InterPro" id="IPR006554">
    <property type="entry name" value="Helicase-like_DEXD_c2"/>
</dbReference>
<dbReference type="Pfam" id="PF23109">
    <property type="entry name" value="ARCH_RTEL1"/>
    <property type="match status" value="1"/>
</dbReference>
<evidence type="ECO:0000256" key="11">
    <source>
        <dbReference type="ARBA" id="ARBA00023125"/>
    </source>
</evidence>
<evidence type="ECO:0000313" key="19">
    <source>
        <dbReference type="Proteomes" id="UP000037460"/>
    </source>
</evidence>
<keyword evidence="5" id="KW-0227">DNA damage</keyword>
<dbReference type="GO" id="GO:0090657">
    <property type="term" value="P:telomeric loop disassembly"/>
    <property type="evidence" value="ECO:0007669"/>
    <property type="project" value="TreeGrafter"/>
</dbReference>
<dbReference type="GO" id="GO:0051539">
    <property type="term" value="F:4 iron, 4 sulfur cluster binding"/>
    <property type="evidence" value="ECO:0007669"/>
    <property type="project" value="UniProtKB-KW"/>
</dbReference>
<evidence type="ECO:0000256" key="3">
    <source>
        <dbReference type="ARBA" id="ARBA00022723"/>
    </source>
</evidence>
<dbReference type="PROSITE" id="PS51257">
    <property type="entry name" value="PROKAR_LIPOPROTEIN"/>
    <property type="match status" value="1"/>
</dbReference>
<keyword evidence="13" id="KW-0413">Isomerase</keyword>
<dbReference type="AlphaFoldDB" id="A0A0M0J9B3"/>
<protein>
    <recommendedName>
        <fullName evidence="16">Regulator of telomere elongation helicase 1 homolog</fullName>
    </recommendedName>
</protein>
<dbReference type="GO" id="GO:1904430">
    <property type="term" value="P:negative regulation of t-circle formation"/>
    <property type="evidence" value="ECO:0007669"/>
    <property type="project" value="TreeGrafter"/>
</dbReference>
<dbReference type="GO" id="GO:0005634">
    <property type="term" value="C:nucleus"/>
    <property type="evidence" value="ECO:0007669"/>
    <property type="project" value="UniProtKB-SubCell"/>
</dbReference>
<evidence type="ECO:0000256" key="2">
    <source>
        <dbReference type="ARBA" id="ARBA00022485"/>
    </source>
</evidence>
<dbReference type="GO" id="GO:0045910">
    <property type="term" value="P:negative regulation of DNA recombination"/>
    <property type="evidence" value="ECO:0007669"/>
    <property type="project" value="TreeGrafter"/>
</dbReference>
<organism evidence="18 19">
    <name type="scientific">Chrysochromulina tobinii</name>
    <dbReference type="NCBI Taxonomy" id="1460289"/>
    <lineage>
        <taxon>Eukaryota</taxon>
        <taxon>Haptista</taxon>
        <taxon>Haptophyta</taxon>
        <taxon>Prymnesiophyceae</taxon>
        <taxon>Prymnesiales</taxon>
        <taxon>Chrysochromulinaceae</taxon>
        <taxon>Chrysochromulina</taxon>
    </lineage>
</organism>
<accession>A0A0M0J9B3</accession>
<evidence type="ECO:0000256" key="12">
    <source>
        <dbReference type="ARBA" id="ARBA00023204"/>
    </source>
</evidence>
<keyword evidence="6" id="KW-0378">Hydrolase</keyword>
<gene>
    <name evidence="18" type="ORF">Ctob_002173</name>
</gene>
<evidence type="ECO:0000313" key="18">
    <source>
        <dbReference type="EMBL" id="KOO22823.1"/>
    </source>
</evidence>
<dbReference type="FunFam" id="3.40.50.300:FF:000431">
    <property type="entry name" value="Regulator of telomere elongation helicase 1"/>
    <property type="match status" value="1"/>
</dbReference>
<keyword evidence="2" id="KW-0004">4Fe-4S</keyword>
<keyword evidence="7 18" id="KW-0347">Helicase</keyword>
<dbReference type="OrthoDB" id="19182at2759"/>
<dbReference type="PANTHER" id="PTHR11472">
    <property type="entry name" value="DNA REPAIR DEAD HELICASE RAD3/XP-D SUBFAMILY MEMBER"/>
    <property type="match status" value="1"/>
</dbReference>
<keyword evidence="12" id="KW-0234">DNA repair</keyword>
<sequence>MLGSREQLCCHQDVSKLTGPSQSAACQALTAAQSCVYYRKLQEAKRKHGSLAHPQAAADESVRAVPDIEDFVSSSKRDELCPFYLARELQVCSDVLFLPYNYLLDPKVRRALNINLASDVLIFDEAHNIERVCADAASFDLSSLELAGAVREVDRLLAGARNRGADDSEAVDPEVDGLENANGGVRGVSPDELVRLRQLLLAVDESVAKVPLQQTRAEARYVAAGEELGRMLGAAGIDGVTVTPLVELCERCVTTLGEAARFGVTAGSSFNLQKLADAFKIAFDPERSPAEYRLCIHELKEREGGKGGGAGGKARAAGTLDAKPRVLGYWCFHSGAAMRALKAAGVRSVLLTSGTLSPLGSFADELGLPFEYKLENPHVIDPQAQLLIGTFTKGPSGHELTSSYAQRESEDAKRDLGNAIINFARLVPQGVLVFFPSYSAMQSAHAAWALASPDGGPSVLERLRKLKTLVVEPRDASECAAAVQTFQDAVQSSLFRGTGGAMLLAVCRGKLSEGVDFADSACRGVVITGLPLPPAFDAKVELKRQYLDQRRAGAARSSGLGGSGASGMLSGEAWYHQQAMRAVNQAVGRVIRHRNDFGAVMLCESRFAKSAWVDGLSLWLRPHVKQFSSFGQGYPALQRFFKLRSELASTAAAKGGVGTAT</sequence>
<dbReference type="InterPro" id="IPR045028">
    <property type="entry name" value="DinG/Rad3-like"/>
</dbReference>
<name>A0A0M0J9B3_9EUKA</name>
<dbReference type="GO" id="GO:0006281">
    <property type="term" value="P:DNA repair"/>
    <property type="evidence" value="ECO:0007669"/>
    <property type="project" value="UniProtKB-KW"/>
</dbReference>
<dbReference type="InterPro" id="IPR057498">
    <property type="entry name" value="Rtel1_ARCH"/>
</dbReference>
<evidence type="ECO:0000259" key="17">
    <source>
        <dbReference type="PROSITE" id="PS51193"/>
    </source>
</evidence>
<keyword evidence="9" id="KW-0408">Iron</keyword>
<dbReference type="SMART" id="SM00488">
    <property type="entry name" value="DEXDc2"/>
    <property type="match status" value="1"/>
</dbReference>
<evidence type="ECO:0000256" key="14">
    <source>
        <dbReference type="ARBA" id="ARBA00023242"/>
    </source>
</evidence>
<evidence type="ECO:0000256" key="10">
    <source>
        <dbReference type="ARBA" id="ARBA00023014"/>
    </source>
</evidence>
<evidence type="ECO:0000256" key="7">
    <source>
        <dbReference type="ARBA" id="ARBA00022806"/>
    </source>
</evidence>
<dbReference type="GO" id="GO:0016818">
    <property type="term" value="F:hydrolase activity, acting on acid anhydrides, in phosphorus-containing anhydrides"/>
    <property type="evidence" value="ECO:0007669"/>
    <property type="project" value="InterPro"/>
</dbReference>
<dbReference type="GO" id="GO:0046872">
    <property type="term" value="F:metal ion binding"/>
    <property type="evidence" value="ECO:0007669"/>
    <property type="project" value="UniProtKB-KW"/>
</dbReference>
<dbReference type="Proteomes" id="UP000037460">
    <property type="component" value="Unassembled WGS sequence"/>
</dbReference>
<dbReference type="InterPro" id="IPR006555">
    <property type="entry name" value="ATP-dep_Helicase_C"/>
</dbReference>
<evidence type="ECO:0000256" key="6">
    <source>
        <dbReference type="ARBA" id="ARBA00022801"/>
    </source>
</evidence>
<evidence type="ECO:0000256" key="4">
    <source>
        <dbReference type="ARBA" id="ARBA00022741"/>
    </source>
</evidence>
<dbReference type="GO" id="GO:0070182">
    <property type="term" value="F:DNA polymerase binding"/>
    <property type="evidence" value="ECO:0007669"/>
    <property type="project" value="TreeGrafter"/>
</dbReference>
<dbReference type="GO" id="GO:0010569">
    <property type="term" value="P:regulation of double-strand break repair via homologous recombination"/>
    <property type="evidence" value="ECO:0007669"/>
    <property type="project" value="TreeGrafter"/>
</dbReference>
<dbReference type="Gene3D" id="3.40.50.300">
    <property type="entry name" value="P-loop containing nucleotide triphosphate hydrolases"/>
    <property type="match status" value="2"/>
</dbReference>
<keyword evidence="14" id="KW-0539">Nucleus</keyword>
<evidence type="ECO:0000256" key="8">
    <source>
        <dbReference type="ARBA" id="ARBA00022840"/>
    </source>
</evidence>